<dbReference type="EMBL" id="NIVC01004012">
    <property type="protein sequence ID" value="PAA48932.1"/>
    <property type="molecule type" value="Genomic_DNA"/>
</dbReference>
<evidence type="ECO:0000313" key="3">
    <source>
        <dbReference type="EMBL" id="PAA48932.1"/>
    </source>
</evidence>
<gene>
    <name evidence="3" type="ORF">BOX15_Mlig003189g1</name>
</gene>
<comment type="caution">
    <text evidence="3">The sequence shown here is derived from an EMBL/GenBank/DDBJ whole genome shotgun (WGS) entry which is preliminary data.</text>
</comment>
<dbReference type="Proteomes" id="UP000215902">
    <property type="component" value="Unassembled WGS sequence"/>
</dbReference>
<feature type="region of interest" description="Disordered" evidence="1">
    <location>
        <begin position="162"/>
        <end position="184"/>
    </location>
</feature>
<evidence type="ECO:0000313" key="4">
    <source>
        <dbReference type="Proteomes" id="UP000215902"/>
    </source>
</evidence>
<dbReference type="AlphaFoldDB" id="A0A267DK65"/>
<evidence type="ECO:0000256" key="2">
    <source>
        <dbReference type="SAM" id="Phobius"/>
    </source>
</evidence>
<reference evidence="3 4" key="1">
    <citation type="submission" date="2017-06" db="EMBL/GenBank/DDBJ databases">
        <title>A platform for efficient transgenesis in Macrostomum lignano, a flatworm model organism for stem cell research.</title>
        <authorList>
            <person name="Berezikov E."/>
        </authorList>
    </citation>
    <scope>NUCLEOTIDE SEQUENCE [LARGE SCALE GENOMIC DNA]</scope>
    <source>
        <strain evidence="3">DV1</strain>
        <tissue evidence="3">Whole organism</tissue>
    </source>
</reference>
<keyword evidence="2" id="KW-0812">Transmembrane</keyword>
<protein>
    <submittedName>
        <fullName evidence="3">Uncharacterized protein</fullName>
    </submittedName>
</protein>
<keyword evidence="2" id="KW-1133">Transmembrane helix</keyword>
<organism evidence="3 4">
    <name type="scientific">Macrostomum lignano</name>
    <dbReference type="NCBI Taxonomy" id="282301"/>
    <lineage>
        <taxon>Eukaryota</taxon>
        <taxon>Metazoa</taxon>
        <taxon>Spiralia</taxon>
        <taxon>Lophotrochozoa</taxon>
        <taxon>Platyhelminthes</taxon>
        <taxon>Rhabditophora</taxon>
        <taxon>Macrostomorpha</taxon>
        <taxon>Macrostomida</taxon>
        <taxon>Macrostomidae</taxon>
        <taxon>Macrostomum</taxon>
    </lineage>
</organism>
<feature type="compositionally biased region" description="Basic residues" evidence="1">
    <location>
        <begin position="111"/>
        <end position="123"/>
    </location>
</feature>
<feature type="region of interest" description="Disordered" evidence="1">
    <location>
        <begin position="99"/>
        <end position="129"/>
    </location>
</feature>
<keyword evidence="2" id="KW-0472">Membrane</keyword>
<feature type="transmembrane region" description="Helical" evidence="2">
    <location>
        <begin position="55"/>
        <end position="77"/>
    </location>
</feature>
<keyword evidence="4" id="KW-1185">Reference proteome</keyword>
<proteinExistence type="predicted"/>
<sequence length="250" mass="27252">MQHWDSATWLSHLLPTQPSERRRWPVDENEQQLMSAFTEPSTASPGGRSSELSGVLFNALIIVSILLVIGLLFFCLCSCCKVMDCRLCCCPDADGDFDEESGVETRDNNGRRRRRHGRSRRHQVAPARRATPSWLTAGVVGYRYPTPPPSYFESVDHLGMPPTPPPGYLSARQQQQSTAADPAAPEVSTVTASGRPLPAIVVNASDCTGEDADKPVEALARLEVHRSCPNIRLVAPAHARAAPETNAPDS</sequence>
<accession>A0A267DK65</accession>
<name>A0A267DK65_9PLAT</name>
<evidence type="ECO:0000256" key="1">
    <source>
        <dbReference type="SAM" id="MobiDB-lite"/>
    </source>
</evidence>